<dbReference type="KEGG" id="rca:Rcas_0069"/>
<dbReference type="Proteomes" id="UP000000263">
    <property type="component" value="Chromosome"/>
</dbReference>
<dbReference type="AlphaFoldDB" id="A7NFI5"/>
<protein>
    <submittedName>
        <fullName evidence="2">Uncharacterized protein</fullName>
    </submittedName>
</protein>
<feature type="transmembrane region" description="Helical" evidence="1">
    <location>
        <begin position="92"/>
        <end position="111"/>
    </location>
</feature>
<organism evidence="2 3">
    <name type="scientific">Roseiflexus castenholzii (strain DSM 13941 / HLO8)</name>
    <dbReference type="NCBI Taxonomy" id="383372"/>
    <lineage>
        <taxon>Bacteria</taxon>
        <taxon>Bacillati</taxon>
        <taxon>Chloroflexota</taxon>
        <taxon>Chloroflexia</taxon>
        <taxon>Chloroflexales</taxon>
        <taxon>Roseiflexineae</taxon>
        <taxon>Roseiflexaceae</taxon>
        <taxon>Roseiflexus</taxon>
    </lineage>
</organism>
<dbReference type="OrthoDB" id="137044at2"/>
<gene>
    <name evidence="2" type="ordered locus">Rcas_0069</name>
</gene>
<dbReference type="InterPro" id="IPR027417">
    <property type="entry name" value="P-loop_NTPase"/>
</dbReference>
<dbReference type="RefSeq" id="WP_011997612.1">
    <property type="nucleotide sequence ID" value="NC_009767.1"/>
</dbReference>
<sequence length="969" mass="104436">MKQGAIRNGAPSPPATRPPRPDLPLHLVRALAFACIALALMRPLAWPLIAAFPFASLTVLRLMNDPALAALALLHVVLAPPVFPALVIGALAALWVLLGELVFALATALLARYRAQRALRAPLCLQIRPTASARTGTPAKPGALMRLIHGATVARSWMHAAPWYTLLVNGAPDLPAELGALIAGASEERPRTVTALDGAVRSSVPEALIHAAADPLLAAATPGRWIAWQRFGLALPPAYPLHAPTIAIESELTGVLLAAVRPQASVAHAGLEVALRPQVGWELGRQWRARATTLKLALEQRQDYALSPDVAAIEAKLGDAAFEATIVTTAVADQRADAIAALLAIGDALGAFQQRTASRVQRLVPHGRISVRRVSEGNAADTIIRLRTPRIAPPPALLLPFRLWRGPDVLTAGELGYLWNPSALPASGLVRSDPCRRIAAPPHAFCGADPERIVVGYASHADGQRAPVGPTLRDLRQILHLTAGMGAGKSRLLANLCRQLVPRGFMLIDGKGDDRDGSLVAVVRRLIPPADDARLVLLDPLDTAWPIGLNPLAGVDARRPGGADLALGQLLATFARIDPGAWERSPGMQQFARMAALLVLEGEAHPTLAHVKQALLDEAYREELLQSTHNIEVASFWRETYPRLGEGQRSSCDALLRRFDALLTAETTRYLVAQAQPTLDLARMMADRMIVLAPLPDVTLGGLAGAVGMLIAQAFVRAAFSRGGDDQTRHDYPLIIDELQVLIGAGDTTDIATAITRLRSLGIPTIYAHQALAQLGDLRDLMLINAGNRIMLQTQEPDASVYARAYAASGLTAADLSGQPPNEHQYAVLRCGGLVAGPFSMQPLPWPTVEEEAPPPYVGPAWRDVLPDDGDPADRFIAQVIYTADDSAGSARELARLDEADWERLLRRWECIRAQQRQYILAHPGCIPDRRERQRWLSRLYAARPRVLAAAEYLRGRQKGSHQKALSKI</sequence>
<keyword evidence="1" id="KW-1133">Transmembrane helix</keyword>
<evidence type="ECO:0000313" key="3">
    <source>
        <dbReference type="Proteomes" id="UP000000263"/>
    </source>
</evidence>
<keyword evidence="1" id="KW-0812">Transmembrane</keyword>
<name>A7NFI5_ROSCS</name>
<dbReference type="EMBL" id="CP000804">
    <property type="protein sequence ID" value="ABU56207.1"/>
    <property type="molecule type" value="Genomic_DNA"/>
</dbReference>
<evidence type="ECO:0000313" key="2">
    <source>
        <dbReference type="EMBL" id="ABU56207.1"/>
    </source>
</evidence>
<keyword evidence="1" id="KW-0472">Membrane</keyword>
<reference evidence="2 3" key="1">
    <citation type="submission" date="2007-08" db="EMBL/GenBank/DDBJ databases">
        <title>Complete sequence of Roseiflexus castenholzii DSM 13941.</title>
        <authorList>
            <consortium name="US DOE Joint Genome Institute"/>
            <person name="Copeland A."/>
            <person name="Lucas S."/>
            <person name="Lapidus A."/>
            <person name="Barry K."/>
            <person name="Glavina del Rio T."/>
            <person name="Dalin E."/>
            <person name="Tice H."/>
            <person name="Pitluck S."/>
            <person name="Thompson L.S."/>
            <person name="Brettin T."/>
            <person name="Bruce D."/>
            <person name="Detter J.C."/>
            <person name="Han C."/>
            <person name="Tapia R."/>
            <person name="Schmutz J."/>
            <person name="Larimer F."/>
            <person name="Land M."/>
            <person name="Hauser L."/>
            <person name="Kyrpides N."/>
            <person name="Mikhailova N."/>
            <person name="Bryant D.A."/>
            <person name="Hanada S."/>
            <person name="Tsukatani Y."/>
            <person name="Richardson P."/>
        </authorList>
    </citation>
    <scope>NUCLEOTIDE SEQUENCE [LARGE SCALE GENOMIC DNA]</scope>
    <source>
        <strain evidence="3">DSM 13941 / HLO8</strain>
    </source>
</reference>
<dbReference type="STRING" id="383372.Rcas_0069"/>
<dbReference type="HOGENOM" id="CLU_305855_0_0_0"/>
<feature type="transmembrane region" description="Helical" evidence="1">
    <location>
        <begin position="30"/>
        <end position="55"/>
    </location>
</feature>
<evidence type="ECO:0000256" key="1">
    <source>
        <dbReference type="SAM" id="Phobius"/>
    </source>
</evidence>
<feature type="transmembrane region" description="Helical" evidence="1">
    <location>
        <begin position="67"/>
        <end position="86"/>
    </location>
</feature>
<dbReference type="Gene3D" id="3.40.50.300">
    <property type="entry name" value="P-loop containing nucleotide triphosphate hydrolases"/>
    <property type="match status" value="1"/>
</dbReference>
<keyword evidence="3" id="KW-1185">Reference proteome</keyword>
<dbReference type="eggNOG" id="COG0433">
    <property type="taxonomic scope" value="Bacteria"/>
</dbReference>
<proteinExistence type="predicted"/>
<accession>A7NFI5</accession>
<dbReference type="SUPFAM" id="SSF52540">
    <property type="entry name" value="P-loop containing nucleoside triphosphate hydrolases"/>
    <property type="match status" value="1"/>
</dbReference>